<accession>A0AAV9X0B9</accession>
<comment type="caution">
    <text evidence="2">The sequence shown here is derived from an EMBL/GenBank/DDBJ whole genome shotgun (WGS) entry which is preliminary data.</text>
</comment>
<keyword evidence="1" id="KW-0732">Signal</keyword>
<dbReference type="Proteomes" id="UP001365542">
    <property type="component" value="Unassembled WGS sequence"/>
</dbReference>
<dbReference type="AlphaFoldDB" id="A0AAV9X0B9"/>
<protein>
    <submittedName>
        <fullName evidence="2">Uncharacterized protein</fullName>
    </submittedName>
</protein>
<feature type="chain" id="PRO_5043552912" evidence="1">
    <location>
        <begin position="19"/>
        <end position="67"/>
    </location>
</feature>
<gene>
    <name evidence="2" type="ORF">TWF694_003020</name>
</gene>
<sequence length="67" mass="6906">MKFIGTIIVAILSVAVMAAPAADPVADPSLERRGKCPAGYICDGGKCHTWFCNQGGCWEGAATSTSC</sequence>
<proteinExistence type="predicted"/>
<dbReference type="EMBL" id="JAVHJO010000012">
    <property type="protein sequence ID" value="KAK6531855.1"/>
    <property type="molecule type" value="Genomic_DNA"/>
</dbReference>
<name>A0AAV9X0B9_9PEZI</name>
<keyword evidence="3" id="KW-1185">Reference proteome</keyword>
<evidence type="ECO:0000313" key="2">
    <source>
        <dbReference type="EMBL" id="KAK6531855.1"/>
    </source>
</evidence>
<evidence type="ECO:0000256" key="1">
    <source>
        <dbReference type="SAM" id="SignalP"/>
    </source>
</evidence>
<feature type="signal peptide" evidence="1">
    <location>
        <begin position="1"/>
        <end position="18"/>
    </location>
</feature>
<organism evidence="2 3">
    <name type="scientific">Orbilia ellipsospora</name>
    <dbReference type="NCBI Taxonomy" id="2528407"/>
    <lineage>
        <taxon>Eukaryota</taxon>
        <taxon>Fungi</taxon>
        <taxon>Dikarya</taxon>
        <taxon>Ascomycota</taxon>
        <taxon>Pezizomycotina</taxon>
        <taxon>Orbiliomycetes</taxon>
        <taxon>Orbiliales</taxon>
        <taxon>Orbiliaceae</taxon>
        <taxon>Orbilia</taxon>
    </lineage>
</organism>
<evidence type="ECO:0000313" key="3">
    <source>
        <dbReference type="Proteomes" id="UP001365542"/>
    </source>
</evidence>
<reference evidence="2 3" key="1">
    <citation type="submission" date="2019-10" db="EMBL/GenBank/DDBJ databases">
        <authorList>
            <person name="Palmer J.M."/>
        </authorList>
    </citation>
    <scope>NUCLEOTIDE SEQUENCE [LARGE SCALE GENOMIC DNA]</scope>
    <source>
        <strain evidence="2 3">TWF694</strain>
    </source>
</reference>